<sequence>MNKILVIAPHPDDEVLGCGGTIKKHVKSGDDVYLCLVTRPLVGQNDWTAEYVENKDKEIKASDDFMGFKQVFFLDLPALRLDTVPKKDINDKISDVVNKVKPNILYVPFFGDINHDHRLVFEASFVAARIRSGVAVEKILAYEISPTTEQGGIAGQKSDIFLPNYFEDISDYLDDKLKAMEFYKSELKEHEHPRSLKGIDALAKKRGSESGVKAAEAFMLIREINYGR</sequence>
<dbReference type="STRING" id="1802200.A2812_02665"/>
<dbReference type="InterPro" id="IPR024078">
    <property type="entry name" value="LmbE-like_dom_sf"/>
</dbReference>
<dbReference type="Pfam" id="PF02585">
    <property type="entry name" value="PIG-L"/>
    <property type="match status" value="1"/>
</dbReference>
<evidence type="ECO:0008006" key="3">
    <source>
        <dbReference type="Google" id="ProtNLM"/>
    </source>
</evidence>
<protein>
    <recommendedName>
        <fullName evidence="3">GlcNAc-PI de-N-acetylase</fullName>
    </recommendedName>
</protein>
<organism evidence="1 2">
    <name type="scientific">Candidatus Staskawiczbacteria bacterium RIFCSPHIGHO2_01_FULL_36_16</name>
    <dbReference type="NCBI Taxonomy" id="1802200"/>
    <lineage>
        <taxon>Bacteria</taxon>
        <taxon>Candidatus Staskawicziibacteriota</taxon>
    </lineage>
</organism>
<gene>
    <name evidence="1" type="ORF">A2812_02665</name>
</gene>
<evidence type="ECO:0000313" key="1">
    <source>
        <dbReference type="EMBL" id="OGZ63467.1"/>
    </source>
</evidence>
<accession>A0A1G2HLV8</accession>
<dbReference type="Gene3D" id="3.40.50.10320">
    <property type="entry name" value="LmbE-like"/>
    <property type="match status" value="1"/>
</dbReference>
<evidence type="ECO:0000313" key="2">
    <source>
        <dbReference type="Proteomes" id="UP000177190"/>
    </source>
</evidence>
<comment type="caution">
    <text evidence="1">The sequence shown here is derived from an EMBL/GenBank/DDBJ whole genome shotgun (WGS) entry which is preliminary data.</text>
</comment>
<dbReference type="AlphaFoldDB" id="A0A1G2HLV8"/>
<proteinExistence type="predicted"/>
<name>A0A1G2HLV8_9BACT</name>
<dbReference type="Proteomes" id="UP000177190">
    <property type="component" value="Unassembled WGS sequence"/>
</dbReference>
<reference evidence="1 2" key="1">
    <citation type="journal article" date="2016" name="Nat. Commun.">
        <title>Thousands of microbial genomes shed light on interconnected biogeochemical processes in an aquifer system.</title>
        <authorList>
            <person name="Anantharaman K."/>
            <person name="Brown C.T."/>
            <person name="Hug L.A."/>
            <person name="Sharon I."/>
            <person name="Castelle C.J."/>
            <person name="Probst A.J."/>
            <person name="Thomas B.C."/>
            <person name="Singh A."/>
            <person name="Wilkins M.J."/>
            <person name="Karaoz U."/>
            <person name="Brodie E.L."/>
            <person name="Williams K.H."/>
            <person name="Hubbard S.S."/>
            <person name="Banfield J.F."/>
        </authorList>
    </citation>
    <scope>NUCLEOTIDE SEQUENCE [LARGE SCALE GENOMIC DNA]</scope>
</reference>
<dbReference type="EMBL" id="MHOM01000034">
    <property type="protein sequence ID" value="OGZ63467.1"/>
    <property type="molecule type" value="Genomic_DNA"/>
</dbReference>
<dbReference type="SUPFAM" id="SSF102588">
    <property type="entry name" value="LmbE-like"/>
    <property type="match status" value="1"/>
</dbReference>
<dbReference type="InterPro" id="IPR003737">
    <property type="entry name" value="GlcNAc_PI_deacetylase-related"/>
</dbReference>